<sequence length="295" mass="35430">MNFYNKHILNDFSFKKYEILILLEINNKKKKEIFYNKNICILNDKKSLRTINSLINSLNFLNIKYLKILNNHNLKKENLKDLSRTIGLNFNYLYYRCSNDKILKIIAKFSSLVLVNLLSNGYHPIQALTDINDFFFDKKNVLMYIGNIKSNVIRSITILLSKLNFFLILISPIKYWFKFLTKKIFPKKKIIISEKLILLKKNYYLYTDVWKSMNDNNVKIIDFLNLKINNKIFNLVKVKKIFHCLPRFNNNQFDFEISDSIFESDYFLINNSIIKKNQIFKNYIFISNSFFFRII</sequence>
<dbReference type="SUPFAM" id="SSF53671">
    <property type="entry name" value="Aspartate/ornithine carbamoyltransferase"/>
    <property type="match status" value="1"/>
</dbReference>
<keyword evidence="1 4" id="KW-0808">Transferase</keyword>
<evidence type="ECO:0000259" key="3">
    <source>
        <dbReference type="Pfam" id="PF02729"/>
    </source>
</evidence>
<dbReference type="Proteomes" id="UP000003935">
    <property type="component" value="Chromosome"/>
</dbReference>
<dbReference type="OrthoDB" id="9802587at2"/>
<accession>J3YQK3</accession>
<dbReference type="InterPro" id="IPR002292">
    <property type="entry name" value="Orn/put_carbamltrans"/>
</dbReference>
<name>J3YQK3_CARRU</name>
<dbReference type="HOGENOM" id="CLU_942293_0_0_6"/>
<dbReference type="GO" id="GO:0019240">
    <property type="term" value="P:citrulline biosynthetic process"/>
    <property type="evidence" value="ECO:0007669"/>
    <property type="project" value="TreeGrafter"/>
</dbReference>
<evidence type="ECO:0000313" key="5">
    <source>
        <dbReference type="Proteomes" id="UP000003935"/>
    </source>
</evidence>
<gene>
    <name evidence="4" type="primary">argF</name>
    <name evidence="4" type="ORF">A357_011</name>
</gene>
<evidence type="ECO:0000313" key="4">
    <source>
        <dbReference type="EMBL" id="AFP84238.1"/>
    </source>
</evidence>
<dbReference type="PATRIC" id="fig|1202540.3.peg.11"/>
<dbReference type="InterPro" id="IPR006131">
    <property type="entry name" value="Asp_carbamoyltransf_Asp/Orn-bd"/>
</dbReference>
<dbReference type="STRING" id="1202540.A357_011"/>
<dbReference type="PANTHER" id="PTHR45753:SF3">
    <property type="entry name" value="ORNITHINE TRANSCARBAMYLASE, MITOCHONDRIAL"/>
    <property type="match status" value="1"/>
</dbReference>
<feature type="domain" description="Aspartate/ornithine carbamoyltransferase Asp/Orn-binding" evidence="2">
    <location>
        <begin position="142"/>
        <end position="269"/>
    </location>
</feature>
<protein>
    <submittedName>
        <fullName evidence="4">Ornithine carbamoyltransferase</fullName>
    </submittedName>
</protein>
<feature type="domain" description="Aspartate/ornithine carbamoyltransferase carbamoyl-P binding" evidence="3">
    <location>
        <begin position="24"/>
        <end position="131"/>
    </location>
</feature>
<proteinExistence type="predicted"/>
<dbReference type="RefSeq" id="WP_014887537.1">
    <property type="nucleotide sequence ID" value="NC_018418.1"/>
</dbReference>
<organism evidence="4 5">
    <name type="scientific">Candidatus Carsonella ruddii PC isolate NHV</name>
    <dbReference type="NCBI Taxonomy" id="1202540"/>
    <lineage>
        <taxon>Bacteria</taxon>
        <taxon>Pseudomonadati</taxon>
        <taxon>Pseudomonadota</taxon>
        <taxon>Gammaproteobacteria</taxon>
        <taxon>Oceanospirillales</taxon>
        <taxon>Halomonadaceae</taxon>
        <taxon>Zymobacter group</taxon>
        <taxon>Candidatus Carsonella</taxon>
    </lineage>
</organism>
<dbReference type="Pfam" id="PF00185">
    <property type="entry name" value="OTCace"/>
    <property type="match status" value="1"/>
</dbReference>
<dbReference type="GO" id="GO:0004585">
    <property type="term" value="F:ornithine carbamoyltransferase activity"/>
    <property type="evidence" value="ECO:0007669"/>
    <property type="project" value="TreeGrafter"/>
</dbReference>
<dbReference type="GO" id="GO:0016597">
    <property type="term" value="F:amino acid binding"/>
    <property type="evidence" value="ECO:0007669"/>
    <property type="project" value="InterPro"/>
</dbReference>
<evidence type="ECO:0000259" key="2">
    <source>
        <dbReference type="Pfam" id="PF00185"/>
    </source>
</evidence>
<dbReference type="KEGG" id="crv:A357_011"/>
<dbReference type="PRINTS" id="PR00102">
    <property type="entry name" value="OTCASE"/>
</dbReference>
<dbReference type="Pfam" id="PF02729">
    <property type="entry name" value="OTCace_N"/>
    <property type="match status" value="1"/>
</dbReference>
<evidence type="ECO:0000256" key="1">
    <source>
        <dbReference type="ARBA" id="ARBA00022679"/>
    </source>
</evidence>
<dbReference type="Gene3D" id="3.40.50.1370">
    <property type="entry name" value="Aspartate/ornithine carbamoyltransferase"/>
    <property type="match status" value="2"/>
</dbReference>
<dbReference type="EMBL" id="CP003545">
    <property type="protein sequence ID" value="AFP84238.1"/>
    <property type="molecule type" value="Genomic_DNA"/>
</dbReference>
<dbReference type="InterPro" id="IPR036901">
    <property type="entry name" value="Asp/Orn_carbamoylTrfase_sf"/>
</dbReference>
<dbReference type="PANTHER" id="PTHR45753">
    <property type="entry name" value="ORNITHINE CARBAMOYLTRANSFERASE, MITOCHONDRIAL"/>
    <property type="match status" value="1"/>
</dbReference>
<dbReference type="InterPro" id="IPR006132">
    <property type="entry name" value="Asp/Orn_carbamoyltranf_P-bd"/>
</dbReference>
<reference evidence="4 5" key="1">
    <citation type="journal article" date="2012" name="Mol. Biol. Evol.">
        <title>Genome reduction and co-evolution between the primary and secondary bacterial symbionts of psyllids.</title>
        <authorList>
            <person name="Sloan D.B."/>
            <person name="Moran N.A."/>
        </authorList>
    </citation>
    <scope>NUCLEOTIDE SEQUENCE [LARGE SCALE GENOMIC DNA]</scope>
    <source>
        <strain evidence="4 5">PC</strain>
    </source>
</reference>
<dbReference type="AlphaFoldDB" id="J3YQK3"/>
<dbReference type="GO" id="GO:0042450">
    <property type="term" value="P:L-arginine biosynthetic process via ornithine"/>
    <property type="evidence" value="ECO:0007669"/>
    <property type="project" value="TreeGrafter"/>
</dbReference>